<feature type="domain" description="AAA+ ATPase" evidence="7">
    <location>
        <begin position="493"/>
        <end position="900"/>
    </location>
</feature>
<keyword evidence="4" id="KW-0067">ATP-binding</keyword>
<dbReference type="RefSeq" id="XP_001903472.1">
    <property type="nucleotide sequence ID" value="XM_001903437.1"/>
</dbReference>
<dbReference type="OrthoDB" id="2423195at2759"/>
<dbReference type="EMBL" id="CU633453">
    <property type="protein sequence ID" value="CAP61247.1"/>
    <property type="molecule type" value="Genomic_DNA"/>
</dbReference>
<dbReference type="FunFam" id="1.10.8.60:FF:000159">
    <property type="entry name" value="p-loop containing nucleoside triphosphate hydrolase protein"/>
    <property type="match status" value="1"/>
</dbReference>
<dbReference type="VEuPathDB" id="FungiDB:PODANS_3_11530"/>
<evidence type="ECO:0000256" key="1">
    <source>
        <dbReference type="ARBA" id="ARBA00010378"/>
    </source>
</evidence>
<keyword evidence="10" id="KW-1185">Reference proteome</keyword>
<keyword evidence="3" id="KW-0378">Hydrolase</keyword>
<protein>
    <submittedName>
        <fullName evidence="9">AAA family ATPase</fullName>
    </submittedName>
    <submittedName>
        <fullName evidence="8">Podospora anserina S mat+ genomic DNA chromosome 3, supercontig 3</fullName>
    </submittedName>
</protein>
<dbReference type="PANTHER" id="PTHR43392">
    <property type="entry name" value="AAA-TYPE ATPASE FAMILY PROTEIN / ANKYRIN REPEAT FAMILY PROTEIN"/>
    <property type="match status" value="1"/>
</dbReference>
<dbReference type="InterPro" id="IPR003959">
    <property type="entry name" value="ATPase_AAA_core"/>
</dbReference>
<dbReference type="FunFam" id="3.40.50.300:FF:000216">
    <property type="entry name" value="Type VII secretion ATPase EccA"/>
    <property type="match status" value="3"/>
</dbReference>
<dbReference type="Pfam" id="PF13087">
    <property type="entry name" value="AAA_12"/>
    <property type="match status" value="1"/>
</dbReference>
<evidence type="ECO:0000256" key="5">
    <source>
        <dbReference type="SAM" id="Coils"/>
    </source>
</evidence>
<feature type="domain" description="AAA+ ATPase" evidence="7">
    <location>
        <begin position="1653"/>
        <end position="1788"/>
    </location>
</feature>
<accession>B2ACT2</accession>
<sequence length="2343" mass="262203">MASTDNSVRANRLRTLFRETVAGTRPIRTPQSAQLFLEAVRGQENPSACVETIVGSTAGVDSVRDSVRADLSLRFMIASTLPFLQYLSHPGIKVLADGQLLRHVLLAIAQPPTVWNALVKFFKNHEIPDASLCGFAWLALELALLPPTTNVNVIDDVRAISESKGLLKSEGHVTREYGYLIQKVLRIRGSPEEGLVGNAGPGGRHDNDLADFRRISIYPTTDEFLSTQLPFYQTAVDVRETDLEKRPSVHLDNQFRLLREDMLAELREDLQVAMGSKKGGNNRRSFMLGRLDPVGIDVGNLQPKGKAKPCTLLIRCFEGLHFLEKMKPEERKKYLKDETNLLRHQAFGVLCRDKEIFGFAFVDRDVDNLAKSPPIVSLQFTDENGLRNAILALTLPRREFVQFILVGTPVFAYEPVLLGLQRSADMPLMDLLVNPALIAASDFSIPPKLRPLVAQLVEDSRHLAGEGTVDLDTPTGTISIDKSQLVALMTSLTKPVSLVQGPPGTGKSFIGAQIARCLHKAGLRILVLSYTNHALDQFMEDLLDVGIPDTAMVRIGSKAKCTDRTSALLLSAQQGSYRRSRDGWAIVDDLRQKAAKLATELQQMLQSYLHSPFRWQEISEYLEFSDPDAHFLQALQVPEGEDGWRRTGQKGKEIEEDYLFKLWMAGQGPGIFKNNIPNISRGVWKMPHPIRLSHIERWTKAMAEERLHTLQEVARQYGDLQRDLEIQFSQSDNQIVRQKSIIGCTTTGAAKHIRLIRAAKPDVILVEEAGEILESHILTALSPTVKQLVLIGDHKQLRPKINNYALSVERGDGFDLNRSLFERLILQGAKHATLQKQHRMIPEISCFARELTYPELLDGPKTSGRERIRGLQNRVVFLSHTKPEDIDRAVKDRRDPGAKESKKNQFEAEMVLRCVKYFGQQGYSSNQIVVLTPYLGQLRVLRDVFSKNKHDLEISEMDKAELIRAGLISEAAAKVDKKPVRISTIDNYQGEESDIVIASLTRSNSSGDVGFMSAPERLNVLITRARNCLVLIGNMDTFKQSKKGRAAWAPFFELLNKNGNLYDGLPVQCEKHPSTLALLKEPVDFDKYCPDGGCTELWYVVAPNVSFFSKQWQGHCSAYPLSSIGAWHSALYCSSIILFTRCRANWILHSDTLLKCGVHKCRSRCHRVDDHSRTECNQLISRVCARQHKVKVRCGRQNEGCVNCSSIKEDKEMERKAKRDLKLEEERRAREEEYARTLKEIQDEIEHQRRVNKYHAEERNRSETIEQQKADLEALKEAEIKLRQQNRQRAEAQARSKDTATSKSTKKTSAKSSEEWTSESKAEWEFLKQSEPGTYSKALDELMAMIGLEDVKQEFLNIKSKVDTALRQDVSLAKERFSCSMLGNPGTGKTTVARLYAEFLTELCVIPGNCFEEKTGAGLANIGVSGCTKLIDGILNTGGGVLFIDEAYQLTSGNNPGGAAVLDYLLAEVENQRGKIVFVLAGYSKQMESFFAHNPGLPSRFPVDMTFADYTDDELLRILELKINHKYNGAMDCADGLRGLYCRIVSRRIGRGRGKEGFGNARAVENMLDIISRRQANRLRRERKKGAKPNDLFFTKEDLIGPEPAEALTNCAAWKELQRLIGLQSVKDAVRSLVDSIQQNYVRELEEKPPIEYSLNKVFMGNPGTGKTTVAKLYGAILVKLGLLSKGEDFVGGALGQSEQQTKGILAATVGKVLVIDEAYGLYGGGGSHGSVSDPYKTAVIDTIVAEVQSVPGDDRCVLLLGYKDQMETMFQNVNPGLSRRFPIASGFNFEDFSDEDVRKIFDLKLKKAAYQATPQAVAVAMEMIKRARNRPNFGNAGEIDILLDAAKARHQRRLSRGQAKSDSLFEAVDFDENFDRADKSTASVKQLFEGTVGCEETVRLLEGYQETVRTLKSLDMDPKENIPFNFLFRGPPGTGKTTTAKKMGKVFYDMGFLSTAEVVECSATDLIGQYVGQTGPKVQQLLDKALGKVLFVDEAYRLAEGHFAKEAMDELVDSVTKDRYVKKLIIILAGYEKDINRLMSVNSGLTSRFPAVINFRSLTADECLKLLCELLGKQRMGLKSRDKDFDLTCLVAATATFRREVIAYFTHLAAQDNWASARDVQSVSRAIFNRMLTDKTGLASGRLVLTEVVVTTELRTMLNERSSRSNFDAPKIDIQEILRRSQAPPPQGLSHRPATRTTTANEIQQTKVAAEPVVEDKEEEPPTVPEISTTDPNNKDSWIKRDAGVSDAVWEQLQRDRRAEEEREDEYRQLLEAKEKATEEARERIVARLLAEEARRRKEETIKENLKAMGVCPVGYPWIKQDTGYRCAGGSHFIGNVDLGNV</sequence>
<gene>
    <name evidence="8" type="ORF">PODANS_3_11530</name>
</gene>
<dbReference type="Pfam" id="PF00004">
    <property type="entry name" value="AAA"/>
    <property type="match status" value="3"/>
</dbReference>
<dbReference type="GO" id="GO:0016887">
    <property type="term" value="F:ATP hydrolysis activity"/>
    <property type="evidence" value="ECO:0007669"/>
    <property type="project" value="InterPro"/>
</dbReference>
<dbReference type="InterPro" id="IPR000641">
    <property type="entry name" value="CbxX/CfxQ"/>
</dbReference>
<evidence type="ECO:0000313" key="10">
    <source>
        <dbReference type="Proteomes" id="UP000001197"/>
    </source>
</evidence>
<dbReference type="InterPro" id="IPR041627">
    <property type="entry name" value="AAA_lid_6"/>
</dbReference>
<dbReference type="InterPro" id="IPR027417">
    <property type="entry name" value="P-loop_NTPase"/>
</dbReference>
<dbReference type="InterPro" id="IPR041677">
    <property type="entry name" value="DNA2/NAM7_AAA_11"/>
</dbReference>
<dbReference type="Pfam" id="PF17866">
    <property type="entry name" value="AAA_lid_6"/>
    <property type="match status" value="2"/>
</dbReference>
<dbReference type="Pfam" id="PF13086">
    <property type="entry name" value="AAA_11"/>
    <property type="match status" value="1"/>
</dbReference>
<dbReference type="PANTHER" id="PTHR43392:SF2">
    <property type="entry name" value="AAA-TYPE ATPASE FAMILY PROTEIN _ ANKYRIN REPEAT FAMILY PROTEIN"/>
    <property type="match status" value="1"/>
</dbReference>
<dbReference type="SUPFAM" id="SSF52540">
    <property type="entry name" value="P-loop containing nucleoside triphosphate hydrolases"/>
    <property type="match status" value="4"/>
</dbReference>
<keyword evidence="2" id="KW-0547">Nucleotide-binding</keyword>
<dbReference type="CDD" id="cd00009">
    <property type="entry name" value="AAA"/>
    <property type="match status" value="2"/>
</dbReference>
<evidence type="ECO:0000256" key="3">
    <source>
        <dbReference type="ARBA" id="ARBA00022806"/>
    </source>
</evidence>
<dbReference type="CDD" id="cd06008">
    <property type="entry name" value="NF-X1-zinc-finger"/>
    <property type="match status" value="1"/>
</dbReference>
<dbReference type="GeneID" id="6187602"/>
<keyword evidence="3" id="KW-0347">Helicase</keyword>
<feature type="coiled-coil region" evidence="5">
    <location>
        <begin position="2257"/>
        <end position="2285"/>
    </location>
</feature>
<dbReference type="CDD" id="cd17936">
    <property type="entry name" value="EEXXEc_NFX1"/>
    <property type="match status" value="1"/>
</dbReference>
<dbReference type="EMBL" id="FO904938">
    <property type="protein sequence ID" value="CDP27601.1"/>
    <property type="molecule type" value="Genomic_DNA"/>
</dbReference>
<evidence type="ECO:0000256" key="6">
    <source>
        <dbReference type="SAM" id="MobiDB-lite"/>
    </source>
</evidence>
<dbReference type="eggNOG" id="KOG1807">
    <property type="taxonomic scope" value="Eukaryota"/>
</dbReference>
<keyword evidence="5" id="KW-0175">Coiled coil</keyword>
<dbReference type="eggNOG" id="KOG0730">
    <property type="taxonomic scope" value="Eukaryota"/>
</dbReference>
<dbReference type="Gene3D" id="1.10.8.60">
    <property type="match status" value="2"/>
</dbReference>
<dbReference type="FunFam" id="1.10.8.60:FF:000160">
    <property type="entry name" value="WGS project CABT00000000 data, contig 2.55"/>
    <property type="match status" value="1"/>
</dbReference>
<feature type="compositionally biased region" description="Basic and acidic residues" evidence="6">
    <location>
        <begin position="1284"/>
        <end position="1300"/>
    </location>
</feature>
<dbReference type="CDD" id="cd18808">
    <property type="entry name" value="SF1_C_Upf1"/>
    <property type="match status" value="1"/>
</dbReference>
<proteinExistence type="inferred from homology"/>
<name>B2ACT2_PODAN</name>
<evidence type="ECO:0000259" key="7">
    <source>
        <dbReference type="SMART" id="SM00382"/>
    </source>
</evidence>
<dbReference type="InterPro" id="IPR041679">
    <property type="entry name" value="DNA2/NAM7-like_C"/>
</dbReference>
<dbReference type="GO" id="GO:0004386">
    <property type="term" value="F:helicase activity"/>
    <property type="evidence" value="ECO:0007669"/>
    <property type="project" value="InterPro"/>
</dbReference>
<dbReference type="HOGENOM" id="CLU_001133_0_0_1"/>
<dbReference type="FunFam" id="3.40.50.300:FF:001660">
    <property type="entry name" value="NF-X1 finger and helicase protein, putative"/>
    <property type="match status" value="1"/>
</dbReference>
<dbReference type="GO" id="GO:0005524">
    <property type="term" value="F:ATP binding"/>
    <property type="evidence" value="ECO:0007669"/>
    <property type="project" value="UniProtKB-KW"/>
</dbReference>
<dbReference type="Gene3D" id="3.40.50.300">
    <property type="entry name" value="P-loop containing nucleotide triphosphate hydrolases"/>
    <property type="match status" value="5"/>
</dbReference>
<dbReference type="InterPro" id="IPR050773">
    <property type="entry name" value="CbxX/CfxQ_RuBisCO_ESX"/>
</dbReference>
<feature type="domain" description="AAA+ ATPase" evidence="7">
    <location>
        <begin position="1375"/>
        <end position="1521"/>
    </location>
</feature>
<reference evidence="8 10" key="1">
    <citation type="journal article" date="2008" name="Genome Biol.">
        <title>The genome sequence of the model ascomycete fungus Podospora anserina.</title>
        <authorList>
            <person name="Espagne E."/>
            <person name="Lespinet O."/>
            <person name="Malagnac F."/>
            <person name="Da Silva C."/>
            <person name="Jaillon O."/>
            <person name="Porcel B.M."/>
            <person name="Couloux A."/>
            <person name="Aury J.-M."/>
            <person name="Segurens B."/>
            <person name="Poulain J."/>
            <person name="Anthouard V."/>
            <person name="Grossetete S."/>
            <person name="Khalili H."/>
            <person name="Coppin E."/>
            <person name="Dequard-Chablat M."/>
            <person name="Picard M."/>
            <person name="Contamine V."/>
            <person name="Arnaise S."/>
            <person name="Bourdais A."/>
            <person name="Berteaux-Lecellier V."/>
            <person name="Gautheret D."/>
            <person name="de Vries R.P."/>
            <person name="Battaglia E."/>
            <person name="Coutinho P.M."/>
            <person name="Danchin E.G.J."/>
            <person name="Henrissat B."/>
            <person name="El Khoury R."/>
            <person name="Sainsard-Chanet A."/>
            <person name="Boivin A."/>
            <person name="Pinan-Lucarre B."/>
            <person name="Sellem C.H."/>
            <person name="Debuchy R."/>
            <person name="Wincker P."/>
            <person name="Weissenbach J."/>
            <person name="Silar P."/>
        </authorList>
    </citation>
    <scope>NUCLEOTIDE SEQUENCE [LARGE SCALE GENOMIC DNA]</scope>
    <source>
        <strain evidence="10">S / ATCC MYA-4624 / DSM 980 / FGSC 10383</strain>
        <strain evidence="8">S mat+</strain>
    </source>
</reference>
<feature type="domain" description="AAA+ ATPase" evidence="7">
    <location>
        <begin position="1923"/>
        <end position="2060"/>
    </location>
</feature>
<feature type="region of interest" description="Disordered" evidence="6">
    <location>
        <begin position="1284"/>
        <end position="1316"/>
    </location>
</feature>
<dbReference type="Proteomes" id="UP000001197">
    <property type="component" value="Chromosome 3"/>
</dbReference>
<evidence type="ECO:0000256" key="2">
    <source>
        <dbReference type="ARBA" id="ARBA00022741"/>
    </source>
</evidence>
<evidence type="ECO:0000256" key="4">
    <source>
        <dbReference type="ARBA" id="ARBA00022840"/>
    </source>
</evidence>
<reference evidence="10" key="3">
    <citation type="journal article" date="2014" name="Genetics">
        <title>Maintaining two mating types: Structure of the mating type locus and its role in heterokaryosis in Podospora anserina.</title>
        <authorList>
            <person name="Grognet P."/>
            <person name="Bidard F."/>
            <person name="Kuchly C."/>
            <person name="Tong L.C.H."/>
            <person name="Coppin E."/>
            <person name="Benkhali J.A."/>
            <person name="Couloux A."/>
            <person name="Wincker P."/>
            <person name="Debuchy R."/>
            <person name="Silar P."/>
        </authorList>
    </citation>
    <scope>GENOME REANNOTATION</scope>
    <source>
        <strain evidence="10">S / ATCC MYA-4624 / DSM 980 / FGSC 10383</strain>
    </source>
</reference>
<reference evidence="9" key="4">
    <citation type="submission" date="2015-04" db="EMBL/GenBank/DDBJ databases">
        <title>Maintaining two mating types: Structure of the mating type locus and its role in heterokaryosis in Podospora anserina.</title>
        <authorList>
            <person name="Grognet P."/>
            <person name="Bidard F."/>
            <person name="Kuchly C."/>
            <person name="Chan Ho Tong L."/>
            <person name="Coppin E."/>
            <person name="Ait Benkhali J."/>
            <person name="Couloux A."/>
            <person name="Wincker P."/>
            <person name="Debuchy R."/>
            <person name="Silar P."/>
        </authorList>
    </citation>
    <scope>NUCLEOTIDE SEQUENCE</scope>
</reference>
<evidence type="ECO:0000313" key="9">
    <source>
        <dbReference type="EMBL" id="CDP27601.1"/>
    </source>
</evidence>
<feature type="region of interest" description="Disordered" evidence="6">
    <location>
        <begin position="2178"/>
        <end position="2242"/>
    </location>
</feature>
<feature type="compositionally biased region" description="Polar residues" evidence="6">
    <location>
        <begin position="2196"/>
        <end position="2207"/>
    </location>
</feature>
<dbReference type="InterPro" id="IPR047187">
    <property type="entry name" value="SF1_C_Upf1"/>
</dbReference>
<evidence type="ECO:0000313" key="8">
    <source>
        <dbReference type="EMBL" id="CAP61247.1"/>
    </source>
</evidence>
<dbReference type="PRINTS" id="PR00819">
    <property type="entry name" value="CBXCFQXSUPER"/>
</dbReference>
<reference evidence="8" key="2">
    <citation type="submission" date="2008-07" db="EMBL/GenBank/DDBJ databases">
        <authorList>
            <person name="Genoscope - CEA"/>
        </authorList>
    </citation>
    <scope>NUCLEOTIDE SEQUENCE</scope>
    <source>
        <strain evidence="8">S mat+</strain>
    </source>
</reference>
<organism evidence="8">
    <name type="scientific">Podospora anserina (strain S / ATCC MYA-4624 / DSM 980 / FGSC 10383)</name>
    <name type="common">Pleurage anserina</name>
    <dbReference type="NCBI Taxonomy" id="515849"/>
    <lineage>
        <taxon>Eukaryota</taxon>
        <taxon>Fungi</taxon>
        <taxon>Dikarya</taxon>
        <taxon>Ascomycota</taxon>
        <taxon>Pezizomycotina</taxon>
        <taxon>Sordariomycetes</taxon>
        <taxon>Sordariomycetidae</taxon>
        <taxon>Sordariales</taxon>
        <taxon>Podosporaceae</taxon>
        <taxon>Podospora</taxon>
        <taxon>Podospora anserina</taxon>
    </lineage>
</organism>
<dbReference type="SMART" id="SM00382">
    <property type="entry name" value="AAA"/>
    <property type="match status" value="4"/>
</dbReference>
<comment type="similarity">
    <text evidence="1">Belongs to the CbxX/CfxQ family.</text>
</comment>
<dbReference type="KEGG" id="pan:PODANSg487"/>
<dbReference type="InterPro" id="IPR003593">
    <property type="entry name" value="AAA+_ATPase"/>
</dbReference>